<protein>
    <submittedName>
        <fullName evidence="1">Uncharacterized protein</fullName>
    </submittedName>
</protein>
<accession>A0ABN8PF73</accession>
<reference evidence="1 2" key="1">
    <citation type="submission" date="2022-05" db="EMBL/GenBank/DDBJ databases">
        <authorList>
            <consortium name="Genoscope - CEA"/>
            <person name="William W."/>
        </authorList>
    </citation>
    <scope>NUCLEOTIDE SEQUENCE [LARGE SCALE GENOMIC DNA]</scope>
</reference>
<name>A0ABN8PF73_9CNID</name>
<comment type="caution">
    <text evidence="1">The sequence shown here is derived from an EMBL/GenBank/DDBJ whole genome shotgun (WGS) entry which is preliminary data.</text>
</comment>
<dbReference type="EMBL" id="CALNXI010000824">
    <property type="protein sequence ID" value="CAH3141836.1"/>
    <property type="molecule type" value="Genomic_DNA"/>
</dbReference>
<proteinExistence type="predicted"/>
<dbReference type="Proteomes" id="UP001159427">
    <property type="component" value="Unassembled WGS sequence"/>
</dbReference>
<evidence type="ECO:0000313" key="2">
    <source>
        <dbReference type="Proteomes" id="UP001159427"/>
    </source>
</evidence>
<sequence length="123" mass="14798">TKGKPQQASQGISSFRRDFWSRRIQNTMQMRRKHTVIKRHVDLKRKELKLQPTQKALLIWDVFKGQKTDKRFMKDQFTMWYSAEIQKPMEATENDDDIEVDLRLSVLKPLHASWLVSLYNHLR</sequence>
<feature type="non-terminal residue" evidence="1">
    <location>
        <position position="1"/>
    </location>
</feature>
<keyword evidence="2" id="KW-1185">Reference proteome</keyword>
<organism evidence="1 2">
    <name type="scientific">Porites evermanni</name>
    <dbReference type="NCBI Taxonomy" id="104178"/>
    <lineage>
        <taxon>Eukaryota</taxon>
        <taxon>Metazoa</taxon>
        <taxon>Cnidaria</taxon>
        <taxon>Anthozoa</taxon>
        <taxon>Hexacorallia</taxon>
        <taxon>Scleractinia</taxon>
        <taxon>Fungiina</taxon>
        <taxon>Poritidae</taxon>
        <taxon>Porites</taxon>
    </lineage>
</organism>
<gene>
    <name evidence="1" type="ORF">PEVE_00042270</name>
</gene>
<feature type="non-terminal residue" evidence="1">
    <location>
        <position position="123"/>
    </location>
</feature>
<evidence type="ECO:0000313" key="1">
    <source>
        <dbReference type="EMBL" id="CAH3141836.1"/>
    </source>
</evidence>